<dbReference type="RefSeq" id="WP_116270171.1">
    <property type="nucleotide sequence ID" value="NZ_BGZJ01000001.1"/>
</dbReference>
<reference evidence="1 2" key="1">
    <citation type="journal article" date="2018" name="Int. J. Syst. Evol. Microbiol.">
        <title>Mesosutterella multiformis gen. nov., sp. nov., a member of the family Sutterellaceae and Sutterella megalosphaeroides sp. nov., isolated from human faeces.</title>
        <authorList>
            <person name="Sakamoto M."/>
            <person name="Ikeyama N."/>
            <person name="Kunihiro T."/>
            <person name="Iino T."/>
            <person name="Yuki M."/>
            <person name="Ohkuma M."/>
        </authorList>
    </citation>
    <scope>NUCLEOTIDE SEQUENCE [LARGE SCALE GENOMIC DNA]</scope>
    <source>
        <strain evidence="1 2">4NBBH2</strain>
    </source>
</reference>
<dbReference type="OrthoDB" id="9155021at2"/>
<name>A0A388SC44_9BURK</name>
<accession>A0A401LN91</accession>
<organism evidence="1 2">
    <name type="scientific">Mesosutterella multiformis</name>
    <dbReference type="NCBI Taxonomy" id="2259133"/>
    <lineage>
        <taxon>Bacteria</taxon>
        <taxon>Pseudomonadati</taxon>
        <taxon>Pseudomonadota</taxon>
        <taxon>Betaproteobacteria</taxon>
        <taxon>Burkholderiales</taxon>
        <taxon>Sutterellaceae</taxon>
        <taxon>Mesosutterella</taxon>
    </lineage>
</organism>
<keyword evidence="2" id="KW-1185">Reference proteome</keyword>
<accession>A0A388SC44</accession>
<evidence type="ECO:0000313" key="1">
    <source>
        <dbReference type="EMBL" id="GBO93878.1"/>
    </source>
</evidence>
<comment type="caution">
    <text evidence="1">The sequence shown here is derived from an EMBL/GenBank/DDBJ whole genome shotgun (WGS) entry which is preliminary data.</text>
</comment>
<proteinExistence type="predicted"/>
<dbReference type="Proteomes" id="UP000266091">
    <property type="component" value="Unassembled WGS sequence"/>
</dbReference>
<protein>
    <submittedName>
        <fullName evidence="1">Uncharacterized protein</fullName>
    </submittedName>
</protein>
<dbReference type="EMBL" id="BGZJ01000001">
    <property type="protein sequence ID" value="GBO93878.1"/>
    <property type="molecule type" value="Genomic_DNA"/>
</dbReference>
<sequence length="171" mass="18941">MEEELKRIGRQARRRPIRPVRLRGNFPSQVERLPELTSPAVLEEIFSEAFRKTAARAEALRAGALTEDDIRAADSRLVNWLEDTLSGGNPAFGTTENWNPERLEAYLWKNFSGQLGLGPRPEASAIRAASELFVRSLWREIQACGGVVPPEKASDLISGWAALFSGAPVSR</sequence>
<gene>
    <name evidence="1" type="ORF">MESMUL_12320</name>
</gene>
<evidence type="ECO:0000313" key="2">
    <source>
        <dbReference type="Proteomes" id="UP000266091"/>
    </source>
</evidence>
<dbReference type="AlphaFoldDB" id="A0A388SC44"/>